<comment type="caution">
    <text evidence="1">The sequence shown here is derived from an EMBL/GenBank/DDBJ whole genome shotgun (WGS) entry which is preliminary data.</text>
</comment>
<name>A0A0R2X970_9BACT</name>
<dbReference type="EMBL" id="LIDN01000224">
    <property type="protein sequence ID" value="KRP32632.1"/>
    <property type="molecule type" value="Genomic_DNA"/>
</dbReference>
<reference evidence="1 2" key="1">
    <citation type="submission" date="2015-10" db="EMBL/GenBank/DDBJ databases">
        <title>Metagenome-Assembled Genomes uncover a global brackish microbiome.</title>
        <authorList>
            <person name="Hugerth L.W."/>
            <person name="Larsson J."/>
            <person name="Alneberg J."/>
            <person name="Lindh M.V."/>
            <person name="Legrand C."/>
            <person name="Pinhassi J."/>
            <person name="Andersson A.F."/>
        </authorList>
    </citation>
    <scope>NUCLEOTIDE SEQUENCE [LARGE SCALE GENOMIC DNA]</scope>
    <source>
        <strain evidence="1">BACL9 MAG-120924-bin69</strain>
    </source>
</reference>
<accession>A0A0R2X970</accession>
<sequence>MNRKGTVNQPEVSAKAKGKGSALSVENRALECSRIVTRLLDLIDRHMASILKSELTISWADLQLVLLALEADADGRDVNIHLDGGDEIAAYVRRNLFDELVGEPSNIFYTVQVDAKTVRYEAMPKDFWKECIARLREKLRELREKS</sequence>
<evidence type="ECO:0000313" key="2">
    <source>
        <dbReference type="Proteomes" id="UP000051220"/>
    </source>
</evidence>
<gene>
    <name evidence="1" type="ORF">ABS33_06145</name>
</gene>
<evidence type="ECO:0000313" key="1">
    <source>
        <dbReference type="EMBL" id="KRP32632.1"/>
    </source>
</evidence>
<proteinExistence type="predicted"/>
<organism evidence="1 2">
    <name type="scientific">Verrucomicrobia subdivision 6 bacterium BACL9 MAG-120924-bin69</name>
    <dbReference type="NCBI Taxonomy" id="1655635"/>
    <lineage>
        <taxon>Bacteria</taxon>
        <taxon>Pseudomonadati</taxon>
        <taxon>Verrucomicrobiota</taxon>
        <taxon>Verrucomicrobiia</taxon>
        <taxon>Verrucomicrobiales</taxon>
        <taxon>Verrucomicrobia subdivision 6</taxon>
    </lineage>
</organism>
<dbReference type="Proteomes" id="UP000051220">
    <property type="component" value="Unassembled WGS sequence"/>
</dbReference>
<protein>
    <submittedName>
        <fullName evidence="1">Uncharacterized protein</fullName>
    </submittedName>
</protein>
<dbReference type="AlphaFoldDB" id="A0A0R2X970"/>